<dbReference type="Gene3D" id="3.60.40.10">
    <property type="entry name" value="PPM-type phosphatase domain"/>
    <property type="match status" value="1"/>
</dbReference>
<keyword evidence="5" id="KW-1185">Reference proteome</keyword>
<dbReference type="SMART" id="SM00448">
    <property type="entry name" value="REC"/>
    <property type="match status" value="1"/>
</dbReference>
<evidence type="ECO:0000256" key="1">
    <source>
        <dbReference type="ARBA" id="ARBA00022801"/>
    </source>
</evidence>
<protein>
    <submittedName>
        <fullName evidence="4">Fused response regulator/phosphatase</fullName>
    </submittedName>
</protein>
<dbReference type="PROSITE" id="PS50110">
    <property type="entry name" value="RESPONSE_REGULATORY"/>
    <property type="match status" value="1"/>
</dbReference>
<reference evidence="4 5" key="1">
    <citation type="submission" date="2018-12" db="EMBL/GenBank/DDBJ databases">
        <authorList>
            <person name="Sun L."/>
            <person name="Chen Z."/>
        </authorList>
    </citation>
    <scope>NUCLEOTIDE SEQUENCE [LARGE SCALE GENOMIC DNA]</scope>
    <source>
        <strain evidence="4 5">3-5-3</strain>
    </source>
</reference>
<name>A0A3S1DVC9_9BACL</name>
<dbReference type="GO" id="GO:0016791">
    <property type="term" value="F:phosphatase activity"/>
    <property type="evidence" value="ECO:0007669"/>
    <property type="project" value="TreeGrafter"/>
</dbReference>
<dbReference type="RefSeq" id="WP_127200288.1">
    <property type="nucleotide sequence ID" value="NZ_RZNX01000008.1"/>
</dbReference>
<evidence type="ECO:0000259" key="3">
    <source>
        <dbReference type="PROSITE" id="PS50110"/>
    </source>
</evidence>
<dbReference type="InterPro" id="IPR011006">
    <property type="entry name" value="CheY-like_superfamily"/>
</dbReference>
<keyword evidence="1" id="KW-0378">Hydrolase</keyword>
<dbReference type="SUPFAM" id="SSF81606">
    <property type="entry name" value="PP2C-like"/>
    <property type="match status" value="1"/>
</dbReference>
<keyword evidence="2" id="KW-0597">Phosphoprotein</keyword>
<organism evidence="4 5">
    <name type="scientific">Paenibacillus zeisoli</name>
    <dbReference type="NCBI Taxonomy" id="2496267"/>
    <lineage>
        <taxon>Bacteria</taxon>
        <taxon>Bacillati</taxon>
        <taxon>Bacillota</taxon>
        <taxon>Bacilli</taxon>
        <taxon>Bacillales</taxon>
        <taxon>Paenibacillaceae</taxon>
        <taxon>Paenibacillus</taxon>
    </lineage>
</organism>
<evidence type="ECO:0000313" key="5">
    <source>
        <dbReference type="Proteomes" id="UP000272464"/>
    </source>
</evidence>
<evidence type="ECO:0000313" key="4">
    <source>
        <dbReference type="EMBL" id="RUT28940.1"/>
    </source>
</evidence>
<dbReference type="InterPro" id="IPR001789">
    <property type="entry name" value="Sig_transdc_resp-reg_receiver"/>
</dbReference>
<feature type="domain" description="Response regulatory" evidence="3">
    <location>
        <begin position="2"/>
        <end position="130"/>
    </location>
</feature>
<accession>A0A3S1DVC9</accession>
<dbReference type="AlphaFoldDB" id="A0A3S1DVC9"/>
<gene>
    <name evidence="4" type="ORF">EJP77_16165</name>
</gene>
<sequence length="393" mass="44548">MKILIVDDNPTNIIIVREILKKEDYRNTVAVSSAFEMFQQLGLDHTGQGAVTAPTDIDLILLDMMMPEMDGIEACRIVQQYEELKDIPIIMVTAVGDSKKLAEALDAGAVDYVTKPINKVELMARIRLALRLKQEKDWHKERDQRLQEELKLAGLVQNAVLSAPIDDPFFGVSAIYKPSFELAGDLYAWYPLGEGRYGIILLDMMGHGISSSLFCMFIASVLKDTVNTYVEPEKVIQELNRRFSQLHIDSQLVQYYFTAIYLVVDTKFKRIDYVNAGHPPGLLYMKDGSVNMLGTGCPPVGLFDKIEAETRSITYEEEGHIVLYTDGLLEAVEGTQDDQIEYLVTNLASNHRMDLQRMQEMFFDDSGPQEREDDKCLVWISLKKGEGRNENQE</sequence>
<dbReference type="InterPro" id="IPR036457">
    <property type="entry name" value="PPM-type-like_dom_sf"/>
</dbReference>
<dbReference type="OrthoDB" id="9763484at2"/>
<dbReference type="Gene3D" id="3.40.50.2300">
    <property type="match status" value="1"/>
</dbReference>
<dbReference type="Pfam" id="PF00072">
    <property type="entry name" value="Response_reg"/>
    <property type="match status" value="1"/>
</dbReference>
<comment type="caution">
    <text evidence="4">The sequence shown here is derived from an EMBL/GenBank/DDBJ whole genome shotgun (WGS) entry which is preliminary data.</text>
</comment>
<dbReference type="GO" id="GO:0000160">
    <property type="term" value="P:phosphorelay signal transduction system"/>
    <property type="evidence" value="ECO:0007669"/>
    <property type="project" value="InterPro"/>
</dbReference>
<dbReference type="Proteomes" id="UP000272464">
    <property type="component" value="Unassembled WGS sequence"/>
</dbReference>
<proteinExistence type="predicted"/>
<dbReference type="PANTHER" id="PTHR43156:SF14">
    <property type="entry name" value="PHOSPHOSERINE PHOSPHATASE RSBP"/>
    <property type="match status" value="1"/>
</dbReference>
<dbReference type="PANTHER" id="PTHR43156">
    <property type="entry name" value="STAGE II SPORULATION PROTEIN E-RELATED"/>
    <property type="match status" value="1"/>
</dbReference>
<evidence type="ECO:0000256" key="2">
    <source>
        <dbReference type="PROSITE-ProRule" id="PRU00169"/>
    </source>
</evidence>
<dbReference type="InterPro" id="IPR052016">
    <property type="entry name" value="Bact_Sigma-Reg"/>
</dbReference>
<feature type="modified residue" description="4-aspartylphosphate" evidence="2">
    <location>
        <position position="63"/>
    </location>
</feature>
<dbReference type="EMBL" id="RZNX01000008">
    <property type="protein sequence ID" value="RUT28940.1"/>
    <property type="molecule type" value="Genomic_DNA"/>
</dbReference>
<dbReference type="Pfam" id="PF07228">
    <property type="entry name" value="SpoIIE"/>
    <property type="match status" value="1"/>
</dbReference>
<dbReference type="SMART" id="SM00331">
    <property type="entry name" value="PP2C_SIG"/>
    <property type="match status" value="1"/>
</dbReference>
<dbReference type="SUPFAM" id="SSF52172">
    <property type="entry name" value="CheY-like"/>
    <property type="match status" value="1"/>
</dbReference>
<dbReference type="InterPro" id="IPR001932">
    <property type="entry name" value="PPM-type_phosphatase-like_dom"/>
</dbReference>